<dbReference type="NCBIfam" id="TIGR00055">
    <property type="entry name" value="uppS"/>
    <property type="match status" value="1"/>
</dbReference>
<comment type="caution">
    <text evidence="2">Lacks conserved residue(s) required for the propagation of feature annotation.</text>
</comment>
<dbReference type="HAMAP" id="MF_01139">
    <property type="entry name" value="ISPT"/>
    <property type="match status" value="1"/>
</dbReference>
<dbReference type="STRING" id="1802532.A2210_02375"/>
<accession>A0A1F8CHL1</accession>
<dbReference type="Gene3D" id="3.40.1180.10">
    <property type="entry name" value="Decaprenyl diphosphate synthase-like"/>
    <property type="match status" value="1"/>
</dbReference>
<comment type="caution">
    <text evidence="3">The sequence shown here is derived from an EMBL/GenBank/DDBJ whole genome shotgun (WGS) entry which is preliminary data.</text>
</comment>
<feature type="binding site" evidence="2">
    <location>
        <begin position="23"/>
        <end position="26"/>
    </location>
    <ligand>
        <name>substrate</name>
    </ligand>
</feature>
<sequence>MSNQAILPRGTSVPDHIALILDGNRRWARARGLNPWLGHKAGYEAVRKLAYASREMGVHTFTIWAFSTENWERPKVEIDEIFKLLKRGLRDFERECHKDKVRLVHLGRKDKFPKELAKMIGKIEEETRDYKKHVLNLALDYGGKDEIIRAVRKIVEDKLPADKIDEKLFESYLDTHNQPYPYPDLFIRTSGEQRTSGLLPWQMTYAEYYFEQSHLPDFTPEKLKEAILDYSRRRRRFGGNDVVEHFTFKPEVVAGLELAWWRLRKIPEGTRFRDYALKHLKEQFGLSKKLSYEAAKYLLAATHEENNGRNWKKALMSLKKFYKLIKKEMKLAFEPSLVASLELKLIKETAGKNDLSLVSEAEDTARELYAEVYRISLFQAAKLAHLRVMAKVERNLAEAGLGEHHWKKAEDYLQKFYRALKERVA</sequence>
<dbReference type="SUPFAM" id="SSF64005">
    <property type="entry name" value="Undecaprenyl diphosphate synthase"/>
    <property type="match status" value="1"/>
</dbReference>
<keyword evidence="2" id="KW-0479">Metal-binding</keyword>
<feature type="binding site" evidence="2">
    <location>
        <position position="71"/>
    </location>
    <ligand>
        <name>substrate</name>
    </ligand>
</feature>
<dbReference type="GO" id="GO:0000287">
    <property type="term" value="F:magnesium ion binding"/>
    <property type="evidence" value="ECO:0007669"/>
    <property type="project" value="UniProtKB-UniRule"/>
</dbReference>
<dbReference type="GO" id="GO:0016094">
    <property type="term" value="P:polyprenol biosynthetic process"/>
    <property type="evidence" value="ECO:0007669"/>
    <property type="project" value="TreeGrafter"/>
</dbReference>
<evidence type="ECO:0000313" key="3">
    <source>
        <dbReference type="EMBL" id="OGM75752.1"/>
    </source>
</evidence>
<reference evidence="3 4" key="1">
    <citation type="journal article" date="2016" name="Nat. Commun.">
        <title>Thousands of microbial genomes shed light on interconnected biogeochemical processes in an aquifer system.</title>
        <authorList>
            <person name="Anantharaman K."/>
            <person name="Brown C.T."/>
            <person name="Hug L.A."/>
            <person name="Sharon I."/>
            <person name="Castelle C.J."/>
            <person name="Probst A.J."/>
            <person name="Thomas B.C."/>
            <person name="Singh A."/>
            <person name="Wilkins M.J."/>
            <person name="Karaoz U."/>
            <person name="Brodie E.L."/>
            <person name="Williams K.H."/>
            <person name="Hubbard S.S."/>
            <person name="Banfield J.F."/>
        </authorList>
    </citation>
    <scope>NUCLEOTIDE SEQUENCE [LARGE SCALE GENOMIC DNA]</scope>
</reference>
<dbReference type="Pfam" id="PF01255">
    <property type="entry name" value="Prenyltransf"/>
    <property type="match status" value="1"/>
</dbReference>
<evidence type="ECO:0000256" key="2">
    <source>
        <dbReference type="HAMAP-Rule" id="MF_01139"/>
    </source>
</evidence>
<feature type="binding site" evidence="2">
    <location>
        <position position="39"/>
    </location>
    <ligand>
        <name>substrate</name>
    </ligand>
</feature>
<keyword evidence="1 2" id="KW-0808">Transferase</keyword>
<comment type="similarity">
    <text evidence="2">Belongs to the UPP synthase family.</text>
</comment>
<feature type="binding site" evidence="2">
    <location>
        <position position="73"/>
    </location>
    <ligand>
        <name>substrate</name>
    </ligand>
</feature>
<name>A0A1F8CHL1_9BACT</name>
<dbReference type="PANTHER" id="PTHR10291:SF0">
    <property type="entry name" value="DEHYDRODOLICHYL DIPHOSPHATE SYNTHASE 2"/>
    <property type="match status" value="1"/>
</dbReference>
<comment type="cofactor">
    <cofactor evidence="2">
        <name>Mg(2+)</name>
        <dbReference type="ChEBI" id="CHEBI:18420"/>
    </cofactor>
    <text evidence="2">Binds 2 magnesium ions per subunit.</text>
</comment>
<protein>
    <recommendedName>
        <fullName evidence="2">Isoprenyl transferase</fullName>
        <ecNumber evidence="2">2.5.1.-</ecNumber>
    </recommendedName>
</protein>
<dbReference type="EC" id="2.5.1.-" evidence="2"/>
<dbReference type="AlphaFoldDB" id="A0A1F8CHL1"/>
<gene>
    <name evidence="3" type="ORF">A2210_02375</name>
</gene>
<feature type="binding site" evidence="2">
    <location>
        <begin position="194"/>
        <end position="196"/>
    </location>
    <ligand>
        <name>substrate</name>
    </ligand>
</feature>
<evidence type="ECO:0000256" key="1">
    <source>
        <dbReference type="ARBA" id="ARBA00022679"/>
    </source>
</evidence>
<feature type="active site" evidence="2">
    <location>
        <position position="22"/>
    </location>
</feature>
<feature type="binding site" evidence="2">
    <location>
        <position position="27"/>
    </location>
    <ligand>
        <name>substrate</name>
    </ligand>
</feature>
<keyword evidence="2" id="KW-0460">Magnesium</keyword>
<dbReference type="InterPro" id="IPR001441">
    <property type="entry name" value="UPP_synth-like"/>
</dbReference>
<dbReference type="EMBL" id="MGHS01000048">
    <property type="protein sequence ID" value="OGM75752.1"/>
    <property type="molecule type" value="Genomic_DNA"/>
</dbReference>
<dbReference type="PANTHER" id="PTHR10291">
    <property type="entry name" value="DEHYDRODOLICHYL DIPHOSPHATE SYNTHASE FAMILY MEMBER"/>
    <property type="match status" value="1"/>
</dbReference>
<dbReference type="CDD" id="cd00475">
    <property type="entry name" value="Cis_IPPS"/>
    <property type="match status" value="1"/>
</dbReference>
<feature type="binding site" evidence="2">
    <location>
        <position position="22"/>
    </location>
    <ligand>
        <name>Mg(2+)</name>
        <dbReference type="ChEBI" id="CHEBI:18420"/>
    </ligand>
</feature>
<feature type="binding site" evidence="2">
    <location>
        <begin position="67"/>
        <end position="69"/>
    </location>
    <ligand>
        <name>substrate</name>
    </ligand>
</feature>
<feature type="binding site" evidence="2">
    <location>
        <position position="207"/>
    </location>
    <ligand>
        <name>Mg(2+)</name>
        <dbReference type="ChEBI" id="CHEBI:18420"/>
    </ligand>
</feature>
<proteinExistence type="inferred from homology"/>
<dbReference type="GO" id="GO:0045547">
    <property type="term" value="F:ditrans,polycis-polyprenyl diphosphate synthase [(2E,6E)-farnesyl diphosphate specific] activity"/>
    <property type="evidence" value="ECO:0007669"/>
    <property type="project" value="TreeGrafter"/>
</dbReference>
<evidence type="ECO:0000313" key="4">
    <source>
        <dbReference type="Proteomes" id="UP000177855"/>
    </source>
</evidence>
<comment type="function">
    <text evidence="2">Catalyzes the condensation of isopentenyl diphosphate (IPP) with allylic pyrophosphates generating different type of terpenoids.</text>
</comment>
<organism evidence="3 4">
    <name type="scientific">Candidatus Woesebacteria bacterium RIFOXYA1_FULL_40_18</name>
    <dbReference type="NCBI Taxonomy" id="1802532"/>
    <lineage>
        <taxon>Bacteria</taxon>
        <taxon>Candidatus Woeseibacteriota</taxon>
    </lineage>
</organism>
<dbReference type="Proteomes" id="UP000177855">
    <property type="component" value="Unassembled WGS sequence"/>
</dbReference>
<feature type="active site" description="Proton acceptor" evidence="2">
    <location>
        <position position="70"/>
    </location>
</feature>
<feature type="binding site" evidence="2">
    <location>
        <position position="188"/>
    </location>
    <ligand>
        <name>substrate</name>
    </ligand>
</feature>
<dbReference type="InterPro" id="IPR036424">
    <property type="entry name" value="UPP_synth-like_sf"/>
</dbReference>
<comment type="subunit">
    <text evidence="2">Homodimer.</text>
</comment>